<evidence type="ECO:0000313" key="2">
    <source>
        <dbReference type="EMBL" id="EQA38865.1"/>
    </source>
</evidence>
<evidence type="ECO:0000313" key="3">
    <source>
        <dbReference type="Proteomes" id="UP000018719"/>
    </source>
</evidence>
<dbReference type="EMBL" id="AHMM02000004">
    <property type="protein sequence ID" value="EQA38865.1"/>
    <property type="molecule type" value="Genomic_DNA"/>
</dbReference>
<dbReference type="AlphaFoldDB" id="V6HQ10"/>
<evidence type="ECO:0000256" key="1">
    <source>
        <dbReference type="SAM" id="Phobius"/>
    </source>
</evidence>
<dbReference type="STRING" id="1049790.LEP1GSC047_0604"/>
<feature type="transmembrane region" description="Helical" evidence="1">
    <location>
        <begin position="12"/>
        <end position="33"/>
    </location>
</feature>
<gene>
    <name evidence="2" type="ORF">LEP1GSC047_0604</name>
</gene>
<sequence>MKIENQRNINYLLVFQFVCRFKSVILFIILNFINCSSYMIKENRKYIERPESVEFSYLEKRINDFRDVFTVTAIKNYGIGAKLQISNFGVGAYFQPGESPFEYSEEFGLRNGVWGNHDTFDAVLIVGVDRSNPRIMQPLVRKYRKDKVIELIPFESWGRIGLAMAVWSGVRVEINLIEVVDFVLGFVGIDILNDDKIKIIE</sequence>
<reference evidence="2 3" key="1">
    <citation type="submission" date="2013-05" db="EMBL/GenBank/DDBJ databases">
        <authorList>
            <person name="Harkins D.M."/>
            <person name="Durkin A.S."/>
            <person name="Brinkac L.M."/>
            <person name="Haft D.H."/>
            <person name="Selengut J.D."/>
            <person name="Sanka R."/>
            <person name="DePew J."/>
            <person name="Purushe J."/>
            <person name="Hartskeerl R.A."/>
            <person name="Ahmed A."/>
            <person name="van der Linden H."/>
            <person name="Goris M.G.A."/>
            <person name="Vinetz J.M."/>
            <person name="Sutton G.G."/>
            <person name="Nierman W.C."/>
            <person name="Fouts D.E."/>
        </authorList>
    </citation>
    <scope>NUCLEOTIDE SEQUENCE [LARGE SCALE GENOMIC DNA]</scope>
    <source>
        <strain evidence="2 3">10</strain>
    </source>
</reference>
<protein>
    <submittedName>
        <fullName evidence="2">Uncharacterized protein</fullName>
    </submittedName>
</protein>
<organism evidence="2 3">
    <name type="scientific">Leptospira inadai serovar Lyme str. 10</name>
    <dbReference type="NCBI Taxonomy" id="1049790"/>
    <lineage>
        <taxon>Bacteria</taxon>
        <taxon>Pseudomonadati</taxon>
        <taxon>Spirochaetota</taxon>
        <taxon>Spirochaetia</taxon>
        <taxon>Leptospirales</taxon>
        <taxon>Leptospiraceae</taxon>
        <taxon>Leptospira</taxon>
    </lineage>
</organism>
<dbReference type="Proteomes" id="UP000018719">
    <property type="component" value="Unassembled WGS sequence"/>
</dbReference>
<name>V6HQ10_9LEPT</name>
<keyword evidence="1" id="KW-0812">Transmembrane</keyword>
<keyword evidence="1" id="KW-0472">Membrane</keyword>
<keyword evidence="1" id="KW-1133">Transmembrane helix</keyword>
<comment type="caution">
    <text evidence="2">The sequence shown here is derived from an EMBL/GenBank/DDBJ whole genome shotgun (WGS) entry which is preliminary data.</text>
</comment>
<accession>V6HQ10</accession>
<dbReference type="RefSeq" id="WP_010410196.1">
    <property type="nucleotide sequence ID" value="NZ_AHMM02000004.1"/>
</dbReference>
<proteinExistence type="predicted"/>